<dbReference type="EMBL" id="JAEKFT010000075">
    <property type="protein sequence ID" value="MBT0964222.1"/>
    <property type="molecule type" value="Genomic_DNA"/>
</dbReference>
<evidence type="ECO:0000313" key="1">
    <source>
        <dbReference type="EMBL" id="MBT0964222.1"/>
    </source>
</evidence>
<accession>A0A944HDY8</accession>
<reference evidence="2" key="1">
    <citation type="journal article" date="2022" name="ISME J.">
        <title>Genetic and phylogenetic analysis of dissimilatory iodate-reducing bacteria identifies potential niches across the world's oceans.</title>
        <authorList>
            <person name="Reyes-Umana V."/>
            <person name="Henning Z."/>
            <person name="Lee K."/>
            <person name="Barnum T.P."/>
            <person name="Coates J.D."/>
        </authorList>
    </citation>
    <scope>NUCLEOTIDE SEQUENCE [LARGE SCALE GENOMIC DNA]</scope>
    <source>
        <strain evidence="2">IR12</strain>
    </source>
</reference>
<proteinExistence type="predicted"/>
<organism evidence="1 2">
    <name type="scientific">Denitromonas iodatirespirans</name>
    <dbReference type="NCBI Taxonomy" id="2795389"/>
    <lineage>
        <taxon>Bacteria</taxon>
        <taxon>Pseudomonadati</taxon>
        <taxon>Pseudomonadota</taxon>
        <taxon>Betaproteobacteria</taxon>
        <taxon>Rhodocyclales</taxon>
        <taxon>Zoogloeaceae</taxon>
        <taxon>Denitromonas</taxon>
    </lineage>
</organism>
<dbReference type="Proteomes" id="UP000694660">
    <property type="component" value="Unassembled WGS sequence"/>
</dbReference>
<keyword evidence="2" id="KW-1185">Reference proteome</keyword>
<dbReference type="AlphaFoldDB" id="A0A944HDY8"/>
<name>A0A944HDY8_DENI1</name>
<comment type="caution">
    <text evidence="1">The sequence shown here is derived from an EMBL/GenBank/DDBJ whole genome shotgun (WGS) entry which is preliminary data.</text>
</comment>
<sequence>MKYGLYSSSMVCVECRARGQVLALRAPVHYLAFSILDIVRFELYRRNVVSLTLCQGGAADVWSPDDSGAMSTSAEAAW</sequence>
<protein>
    <submittedName>
        <fullName evidence="1">Uncharacterized protein</fullName>
    </submittedName>
</protein>
<evidence type="ECO:0000313" key="2">
    <source>
        <dbReference type="Proteomes" id="UP000694660"/>
    </source>
</evidence>
<dbReference type="RefSeq" id="WP_214364135.1">
    <property type="nucleotide sequence ID" value="NZ_JAEKFT010000075.1"/>
</dbReference>
<gene>
    <name evidence="1" type="ORF">I8J34_23875</name>
</gene>